<sequence length="100" mass="11439">MSYDALMFAYEARHYWGRGILLGNAAALFRLWQYSPKWASVLCPGIKMKEFEDILQLQPHDLQAPFGSFIPPWSIHFACYGSFFPRASRSFNPDAYALAA</sequence>
<proteinExistence type="predicted"/>
<comment type="caution">
    <text evidence="1">The sequence shown here is derived from an EMBL/GenBank/DDBJ whole genome shotgun (WGS) entry which is preliminary data.</text>
</comment>
<dbReference type="Proteomes" id="UP001054252">
    <property type="component" value="Unassembled WGS sequence"/>
</dbReference>
<accession>A0AAV5HYU8</accession>
<protein>
    <submittedName>
        <fullName evidence="1">Uncharacterized protein</fullName>
    </submittedName>
</protein>
<reference evidence="1 2" key="1">
    <citation type="journal article" date="2021" name="Commun. Biol.">
        <title>The genome of Shorea leprosula (Dipterocarpaceae) highlights the ecological relevance of drought in aseasonal tropical rainforests.</title>
        <authorList>
            <person name="Ng K.K.S."/>
            <person name="Kobayashi M.J."/>
            <person name="Fawcett J.A."/>
            <person name="Hatakeyama M."/>
            <person name="Paape T."/>
            <person name="Ng C.H."/>
            <person name="Ang C.C."/>
            <person name="Tnah L.H."/>
            <person name="Lee C.T."/>
            <person name="Nishiyama T."/>
            <person name="Sese J."/>
            <person name="O'Brien M.J."/>
            <person name="Copetti D."/>
            <person name="Mohd Noor M.I."/>
            <person name="Ong R.C."/>
            <person name="Putra M."/>
            <person name="Sireger I.Z."/>
            <person name="Indrioko S."/>
            <person name="Kosugi Y."/>
            <person name="Izuno A."/>
            <person name="Isagi Y."/>
            <person name="Lee S.L."/>
            <person name="Shimizu K.K."/>
        </authorList>
    </citation>
    <scope>NUCLEOTIDE SEQUENCE [LARGE SCALE GENOMIC DNA]</scope>
    <source>
        <strain evidence="1">214</strain>
    </source>
</reference>
<organism evidence="1 2">
    <name type="scientific">Rubroshorea leprosula</name>
    <dbReference type="NCBI Taxonomy" id="152421"/>
    <lineage>
        <taxon>Eukaryota</taxon>
        <taxon>Viridiplantae</taxon>
        <taxon>Streptophyta</taxon>
        <taxon>Embryophyta</taxon>
        <taxon>Tracheophyta</taxon>
        <taxon>Spermatophyta</taxon>
        <taxon>Magnoliopsida</taxon>
        <taxon>eudicotyledons</taxon>
        <taxon>Gunneridae</taxon>
        <taxon>Pentapetalae</taxon>
        <taxon>rosids</taxon>
        <taxon>malvids</taxon>
        <taxon>Malvales</taxon>
        <taxon>Dipterocarpaceae</taxon>
        <taxon>Rubroshorea</taxon>
    </lineage>
</organism>
<gene>
    <name evidence="1" type="ORF">SLEP1_g4328</name>
</gene>
<evidence type="ECO:0000313" key="2">
    <source>
        <dbReference type="Proteomes" id="UP001054252"/>
    </source>
</evidence>
<keyword evidence="2" id="KW-1185">Reference proteome</keyword>
<dbReference type="AlphaFoldDB" id="A0AAV5HYU8"/>
<evidence type="ECO:0000313" key="1">
    <source>
        <dbReference type="EMBL" id="GKU90324.1"/>
    </source>
</evidence>
<dbReference type="EMBL" id="BPVZ01000004">
    <property type="protein sequence ID" value="GKU90324.1"/>
    <property type="molecule type" value="Genomic_DNA"/>
</dbReference>
<name>A0AAV5HYU8_9ROSI</name>